<evidence type="ECO:0000313" key="2">
    <source>
        <dbReference type="Proteomes" id="UP001174934"/>
    </source>
</evidence>
<dbReference type="EMBL" id="JAULSR010000011">
    <property type="protein sequence ID" value="KAK0609884.1"/>
    <property type="molecule type" value="Genomic_DNA"/>
</dbReference>
<keyword evidence="2" id="KW-1185">Reference proteome</keyword>
<dbReference type="Proteomes" id="UP001174934">
    <property type="component" value="Unassembled WGS sequence"/>
</dbReference>
<dbReference type="AlphaFoldDB" id="A0AA39U2R5"/>
<accession>A0AA39U2R5</accession>
<evidence type="ECO:0000313" key="1">
    <source>
        <dbReference type="EMBL" id="KAK0609884.1"/>
    </source>
</evidence>
<comment type="caution">
    <text evidence="1">The sequence shown here is derived from an EMBL/GenBank/DDBJ whole genome shotgun (WGS) entry which is preliminary data.</text>
</comment>
<proteinExistence type="predicted"/>
<reference evidence="1" key="1">
    <citation type="submission" date="2023-06" db="EMBL/GenBank/DDBJ databases">
        <title>Genome-scale phylogeny and comparative genomics of the fungal order Sordariales.</title>
        <authorList>
            <consortium name="Lawrence Berkeley National Laboratory"/>
            <person name="Hensen N."/>
            <person name="Bonometti L."/>
            <person name="Westerberg I."/>
            <person name="Brannstrom I.O."/>
            <person name="Guillou S."/>
            <person name="Cros-Aarteil S."/>
            <person name="Calhoun S."/>
            <person name="Haridas S."/>
            <person name="Kuo A."/>
            <person name="Mondo S."/>
            <person name="Pangilinan J."/>
            <person name="Riley R."/>
            <person name="LaButti K."/>
            <person name="Andreopoulos B."/>
            <person name="Lipzen A."/>
            <person name="Chen C."/>
            <person name="Yanf M."/>
            <person name="Daum C."/>
            <person name="Ng V."/>
            <person name="Clum A."/>
            <person name="Steindorff A."/>
            <person name="Ohm R."/>
            <person name="Martin F."/>
            <person name="Silar P."/>
            <person name="Natvig D."/>
            <person name="Lalanne C."/>
            <person name="Gautier V."/>
            <person name="Ament-velasquez S.L."/>
            <person name="Kruys A."/>
            <person name="Hutchinson M.I."/>
            <person name="Powell A.J."/>
            <person name="Barry K."/>
            <person name="Miller A.N."/>
            <person name="Grigoriev I.V."/>
            <person name="Debuchy R."/>
            <person name="Gladieux P."/>
            <person name="Thoren M.H."/>
            <person name="Johannesson H."/>
        </authorList>
    </citation>
    <scope>NUCLEOTIDE SEQUENCE</scope>
    <source>
        <strain evidence="1">SMH3391-2</strain>
    </source>
</reference>
<organism evidence="1 2">
    <name type="scientific">Bombardia bombarda</name>
    <dbReference type="NCBI Taxonomy" id="252184"/>
    <lineage>
        <taxon>Eukaryota</taxon>
        <taxon>Fungi</taxon>
        <taxon>Dikarya</taxon>
        <taxon>Ascomycota</taxon>
        <taxon>Pezizomycotina</taxon>
        <taxon>Sordariomycetes</taxon>
        <taxon>Sordariomycetidae</taxon>
        <taxon>Sordariales</taxon>
        <taxon>Lasiosphaeriaceae</taxon>
        <taxon>Bombardia</taxon>
    </lineage>
</organism>
<protein>
    <submittedName>
        <fullName evidence="1">Uncharacterized protein</fullName>
    </submittedName>
</protein>
<sequence length="58" mass="6969">MLKGHQPGLSQDTYLYHPLHRAFRLERRHMSHISPRIDTASLHRYLYPQLYTDEVHGQ</sequence>
<gene>
    <name evidence="1" type="ORF">B0T17DRAFT_545444</name>
</gene>
<feature type="non-terminal residue" evidence="1">
    <location>
        <position position="1"/>
    </location>
</feature>
<name>A0AA39U2R5_9PEZI</name>